<evidence type="ECO:0000313" key="1">
    <source>
        <dbReference type="EMBL" id="KAK6753885.1"/>
    </source>
</evidence>
<sequence length="136" mass="15348">MGDGFWRVAAINLAKRIANSNGYTGNVARWPDFGAQREYATLVESNKFNFCLPFITHDLSKAIRASLVKCGLEDQVRIVEIPPTNLKKQLVRNRKYDRFCLTPDCVICSFEKEGDCMVSGVVYLISCKLSGDQYID</sequence>
<name>A0ABR1DV44_NECAM</name>
<dbReference type="EMBL" id="JAVFWL010000005">
    <property type="protein sequence ID" value="KAK6753885.1"/>
    <property type="molecule type" value="Genomic_DNA"/>
</dbReference>
<gene>
    <name evidence="1" type="primary">Necator_chrV.g17876</name>
    <name evidence="1" type="ORF">RB195_013086</name>
</gene>
<dbReference type="Proteomes" id="UP001303046">
    <property type="component" value="Unassembled WGS sequence"/>
</dbReference>
<proteinExistence type="predicted"/>
<organism evidence="1 2">
    <name type="scientific">Necator americanus</name>
    <name type="common">Human hookworm</name>
    <dbReference type="NCBI Taxonomy" id="51031"/>
    <lineage>
        <taxon>Eukaryota</taxon>
        <taxon>Metazoa</taxon>
        <taxon>Ecdysozoa</taxon>
        <taxon>Nematoda</taxon>
        <taxon>Chromadorea</taxon>
        <taxon>Rhabditida</taxon>
        <taxon>Rhabditina</taxon>
        <taxon>Rhabditomorpha</taxon>
        <taxon>Strongyloidea</taxon>
        <taxon>Ancylostomatidae</taxon>
        <taxon>Bunostominae</taxon>
        <taxon>Necator</taxon>
    </lineage>
</organism>
<comment type="caution">
    <text evidence="1">The sequence shown here is derived from an EMBL/GenBank/DDBJ whole genome shotgun (WGS) entry which is preliminary data.</text>
</comment>
<protein>
    <submittedName>
        <fullName evidence="1">Uncharacterized protein</fullName>
    </submittedName>
</protein>
<accession>A0ABR1DV44</accession>
<reference evidence="1 2" key="1">
    <citation type="submission" date="2023-08" db="EMBL/GenBank/DDBJ databases">
        <title>A Necator americanus chromosomal reference genome.</title>
        <authorList>
            <person name="Ilik V."/>
            <person name="Petrzelkova K.J."/>
            <person name="Pardy F."/>
            <person name="Fuh T."/>
            <person name="Niatou-Singa F.S."/>
            <person name="Gouil Q."/>
            <person name="Baker L."/>
            <person name="Ritchie M.E."/>
            <person name="Jex A.R."/>
            <person name="Gazzola D."/>
            <person name="Li H."/>
            <person name="Toshio Fujiwara R."/>
            <person name="Zhan B."/>
            <person name="Aroian R.V."/>
            <person name="Pafco B."/>
            <person name="Schwarz E.M."/>
        </authorList>
    </citation>
    <scope>NUCLEOTIDE SEQUENCE [LARGE SCALE GENOMIC DNA]</scope>
    <source>
        <strain evidence="1 2">Aroian</strain>
        <tissue evidence="1">Whole animal</tissue>
    </source>
</reference>
<keyword evidence="2" id="KW-1185">Reference proteome</keyword>
<evidence type="ECO:0000313" key="2">
    <source>
        <dbReference type="Proteomes" id="UP001303046"/>
    </source>
</evidence>